<sequence>MIALTVTSLRPSVGASKRGPSQRGVLAVVGVVRREVLDQEARAAIGRRRLQQRHVVTDDRPALDPLPFVGVPELERYEAVELAVQRDAKAGTTRTDHMSWVVPATRRLTPGTSPSGGRARSCSQTVGRYGEACINRPVGSPQPVYPTPQDHPSRVAEGPSPVTPRQPAQHQRVPTLGSMEVTLDDQEAQAVDAAGAEYPPVHAQHRSATAKFCARTRRTQESGPSRTSQAGASHVGWPRLTVRLSLRAA</sequence>
<protein>
    <submittedName>
        <fullName evidence="2">Uncharacterized protein</fullName>
    </submittedName>
</protein>
<evidence type="ECO:0000313" key="2">
    <source>
        <dbReference type="EMBL" id="XAY07840.1"/>
    </source>
</evidence>
<accession>A0AAU7B1G3</accession>
<feature type="region of interest" description="Disordered" evidence="1">
    <location>
        <begin position="133"/>
        <end position="173"/>
    </location>
</feature>
<dbReference type="KEGG" id="parq:DSM112329_04731"/>
<reference evidence="2" key="1">
    <citation type="submission" date="2022-12" db="EMBL/GenBank/DDBJ databases">
        <title>Paraconexibacter alkalitolerans sp. nov. and Baekduia alba sp. nov., isolated from soil and emended description of the genera Paraconexibacter (Chun et al., 2020) and Baekduia (An et al., 2020).</title>
        <authorList>
            <person name="Vieira S."/>
            <person name="Huber K.J."/>
            <person name="Geppert A."/>
            <person name="Wolf J."/>
            <person name="Neumann-Schaal M."/>
            <person name="Muesken M."/>
            <person name="Overmann J."/>
        </authorList>
    </citation>
    <scope>NUCLEOTIDE SEQUENCE</scope>
    <source>
        <strain evidence="2">AEG42_29</strain>
    </source>
</reference>
<gene>
    <name evidence="2" type="ORF">DSM112329_04731</name>
</gene>
<evidence type="ECO:0000256" key="1">
    <source>
        <dbReference type="SAM" id="MobiDB-lite"/>
    </source>
</evidence>
<organism evidence="2">
    <name type="scientific">Paraconexibacter sp. AEG42_29</name>
    <dbReference type="NCBI Taxonomy" id="2997339"/>
    <lineage>
        <taxon>Bacteria</taxon>
        <taxon>Bacillati</taxon>
        <taxon>Actinomycetota</taxon>
        <taxon>Thermoleophilia</taxon>
        <taxon>Solirubrobacterales</taxon>
        <taxon>Paraconexibacteraceae</taxon>
        <taxon>Paraconexibacter</taxon>
    </lineage>
</organism>
<name>A0AAU7B1G3_9ACTN</name>
<proteinExistence type="predicted"/>
<feature type="region of interest" description="Disordered" evidence="1">
    <location>
        <begin position="197"/>
        <end position="240"/>
    </location>
</feature>
<dbReference type="AlphaFoldDB" id="A0AAU7B1G3"/>
<feature type="compositionally biased region" description="Polar residues" evidence="1">
    <location>
        <begin position="221"/>
        <end position="231"/>
    </location>
</feature>
<dbReference type="EMBL" id="CP114014">
    <property type="protein sequence ID" value="XAY07840.1"/>
    <property type="molecule type" value="Genomic_DNA"/>
</dbReference>